<evidence type="ECO:0000256" key="1">
    <source>
        <dbReference type="ARBA" id="ARBA00004496"/>
    </source>
</evidence>
<protein>
    <submittedName>
        <fullName evidence="10">Imprinted and ancient</fullName>
    </submittedName>
</protein>
<dbReference type="InterPro" id="IPR006575">
    <property type="entry name" value="RWD_dom"/>
</dbReference>
<dbReference type="RefSeq" id="XP_040633183.1">
    <property type="nucleotide sequence ID" value="XM_040776758.1"/>
</dbReference>
<comment type="subcellular location">
    <subcellularLocation>
        <location evidence="1">Cytoplasm</location>
    </subcellularLocation>
</comment>
<dbReference type="OrthoDB" id="69641at2759"/>
<dbReference type="GO" id="GO:0006446">
    <property type="term" value="P:regulation of translational initiation"/>
    <property type="evidence" value="ECO:0007669"/>
    <property type="project" value="TreeGrafter"/>
</dbReference>
<dbReference type="InterPro" id="IPR023582">
    <property type="entry name" value="Impact"/>
</dbReference>
<dbReference type="Pfam" id="PF01205">
    <property type="entry name" value="Impact_N"/>
    <property type="match status" value="1"/>
</dbReference>
<accession>M5GBG0</accession>
<dbReference type="CDD" id="cd11605">
    <property type="entry name" value="RWD_DRWD_ELF-like"/>
    <property type="match status" value="1"/>
</dbReference>
<dbReference type="Gene3D" id="3.10.110.10">
    <property type="entry name" value="Ubiquitin Conjugating Enzyme"/>
    <property type="match status" value="1"/>
</dbReference>
<dbReference type="PANTHER" id="PTHR16301">
    <property type="entry name" value="IMPACT-RELATED"/>
    <property type="match status" value="1"/>
</dbReference>
<keyword evidence="3" id="KW-0963">Cytoplasm</keyword>
<name>M5GBG0_DACPD</name>
<evidence type="ECO:0000313" key="10">
    <source>
        <dbReference type="EMBL" id="EJU06289.1"/>
    </source>
</evidence>
<keyword evidence="11" id="KW-1185">Reference proteome</keyword>
<dbReference type="InterPro" id="IPR001498">
    <property type="entry name" value="Impact_N"/>
</dbReference>
<dbReference type="InterPro" id="IPR020568">
    <property type="entry name" value="Ribosomal_Su5_D2-typ_SF"/>
</dbReference>
<keyword evidence="5" id="KW-0810">Translation regulation</keyword>
<dbReference type="HOGENOM" id="CLU_045276_0_0_1"/>
<gene>
    <name evidence="10" type="ORF">DACRYDRAFT_86056</name>
</gene>
<keyword evidence="4" id="KW-0678">Repressor</keyword>
<dbReference type="SUPFAM" id="SSF54211">
    <property type="entry name" value="Ribosomal protein S5 domain 2-like"/>
    <property type="match status" value="1"/>
</dbReference>
<evidence type="ECO:0000256" key="7">
    <source>
        <dbReference type="SAM" id="MobiDB-lite"/>
    </source>
</evidence>
<dbReference type="GeneID" id="63691820"/>
<dbReference type="Gene3D" id="3.30.230.30">
    <property type="entry name" value="Impact, N-terminal domain"/>
    <property type="match status" value="1"/>
</dbReference>
<evidence type="ECO:0000259" key="9">
    <source>
        <dbReference type="PROSITE" id="PS50908"/>
    </source>
</evidence>
<evidence type="ECO:0000313" key="11">
    <source>
        <dbReference type="Proteomes" id="UP000030653"/>
    </source>
</evidence>
<dbReference type="EMBL" id="JH795855">
    <property type="protein sequence ID" value="EJU06289.1"/>
    <property type="molecule type" value="Genomic_DNA"/>
</dbReference>
<dbReference type="GO" id="GO:0140469">
    <property type="term" value="P:GCN2-mediated signaling"/>
    <property type="evidence" value="ECO:0007669"/>
    <property type="project" value="TreeGrafter"/>
</dbReference>
<feature type="domain" description="RWD" evidence="9">
    <location>
        <begin position="34"/>
        <end position="158"/>
    </location>
</feature>
<evidence type="ECO:0000256" key="2">
    <source>
        <dbReference type="ARBA" id="ARBA00007665"/>
    </source>
</evidence>
<evidence type="ECO:0000256" key="5">
    <source>
        <dbReference type="ARBA" id="ARBA00022845"/>
    </source>
</evidence>
<evidence type="ECO:0000256" key="4">
    <source>
        <dbReference type="ARBA" id="ARBA00022491"/>
    </source>
</evidence>
<comment type="similarity">
    <text evidence="2">Belongs to the IMPACT family.</text>
</comment>
<feature type="region of interest" description="Disordered" evidence="7">
    <location>
        <begin position="169"/>
        <end position="196"/>
    </location>
</feature>
<dbReference type="PROSITE" id="PS50908">
    <property type="entry name" value="RWD"/>
    <property type="match status" value="1"/>
</dbReference>
<dbReference type="STRING" id="1858805.M5GBG0"/>
<dbReference type="PANTHER" id="PTHR16301:SF24">
    <property type="entry name" value="RWD DOMAIN-CONTAINING PROTEIN"/>
    <property type="match status" value="1"/>
</dbReference>
<keyword evidence="6" id="KW-0346">Stress response</keyword>
<keyword evidence="8" id="KW-0812">Transmembrane</keyword>
<keyword evidence="8" id="KW-0472">Membrane</keyword>
<evidence type="ECO:0000256" key="3">
    <source>
        <dbReference type="ARBA" id="ARBA00022490"/>
    </source>
</evidence>
<feature type="compositionally biased region" description="Basic and acidic residues" evidence="7">
    <location>
        <begin position="173"/>
        <end position="193"/>
    </location>
</feature>
<dbReference type="SUPFAM" id="SSF54495">
    <property type="entry name" value="UBC-like"/>
    <property type="match status" value="1"/>
</dbReference>
<sequence>MEHTEEEYRNYASEIAVFISQVYEAEPEQPEVMAELEALQSIYGENSIRTWKGNGNGNGAKEWAPGEAIRYEVVTSLSPPYEDTSLRLLVTLPQTYPHSTPPQLQLLSKYIGPYPVTSQLFGGVLRTYLSQAHGVEFRLGEVAVFDGVESTKERVGRWFEEEKGRGEALAVQREMERERQTGSETPKAREEPPAPRVPMEVQVTAELPDGIELIVAEPIIDRKSVFVGRACKITHPSQVPPVIAYLMSDRRIARAAHPVIHAWRCQVGNVLHQDNDDDGESAAGGRIAHLLQILVYVLVIVTRYFGGILLGADRFKHINQAARDALELGGFLDTDDHATAKSRKGKK</sequence>
<dbReference type="GO" id="GO:0005737">
    <property type="term" value="C:cytoplasm"/>
    <property type="evidence" value="ECO:0007669"/>
    <property type="project" value="UniProtKB-SubCell"/>
</dbReference>
<dbReference type="InterPro" id="IPR036956">
    <property type="entry name" value="Impact_N_sf"/>
</dbReference>
<dbReference type="Proteomes" id="UP000030653">
    <property type="component" value="Unassembled WGS sequence"/>
</dbReference>
<keyword evidence="8" id="KW-1133">Transmembrane helix</keyword>
<reference evidence="10 11" key="1">
    <citation type="journal article" date="2012" name="Science">
        <title>The Paleozoic origin of enzymatic lignin decomposition reconstructed from 31 fungal genomes.</title>
        <authorList>
            <person name="Floudas D."/>
            <person name="Binder M."/>
            <person name="Riley R."/>
            <person name="Barry K."/>
            <person name="Blanchette R.A."/>
            <person name="Henrissat B."/>
            <person name="Martinez A.T."/>
            <person name="Otillar R."/>
            <person name="Spatafora J.W."/>
            <person name="Yadav J.S."/>
            <person name="Aerts A."/>
            <person name="Benoit I."/>
            <person name="Boyd A."/>
            <person name="Carlson A."/>
            <person name="Copeland A."/>
            <person name="Coutinho P.M."/>
            <person name="de Vries R.P."/>
            <person name="Ferreira P."/>
            <person name="Findley K."/>
            <person name="Foster B."/>
            <person name="Gaskell J."/>
            <person name="Glotzer D."/>
            <person name="Gorecki P."/>
            <person name="Heitman J."/>
            <person name="Hesse C."/>
            <person name="Hori C."/>
            <person name="Igarashi K."/>
            <person name="Jurgens J.A."/>
            <person name="Kallen N."/>
            <person name="Kersten P."/>
            <person name="Kohler A."/>
            <person name="Kuees U."/>
            <person name="Kumar T.K.A."/>
            <person name="Kuo A."/>
            <person name="LaButti K."/>
            <person name="Larrondo L.F."/>
            <person name="Lindquist E."/>
            <person name="Ling A."/>
            <person name="Lombard V."/>
            <person name="Lucas S."/>
            <person name="Lundell T."/>
            <person name="Martin R."/>
            <person name="McLaughlin D.J."/>
            <person name="Morgenstern I."/>
            <person name="Morin E."/>
            <person name="Murat C."/>
            <person name="Nagy L.G."/>
            <person name="Nolan M."/>
            <person name="Ohm R.A."/>
            <person name="Patyshakuliyeva A."/>
            <person name="Rokas A."/>
            <person name="Ruiz-Duenas F.J."/>
            <person name="Sabat G."/>
            <person name="Salamov A."/>
            <person name="Samejima M."/>
            <person name="Schmutz J."/>
            <person name="Slot J.C."/>
            <person name="St John F."/>
            <person name="Stenlid J."/>
            <person name="Sun H."/>
            <person name="Sun S."/>
            <person name="Syed K."/>
            <person name="Tsang A."/>
            <person name="Wiebenga A."/>
            <person name="Young D."/>
            <person name="Pisabarro A."/>
            <person name="Eastwood D.C."/>
            <person name="Martin F."/>
            <person name="Cullen D."/>
            <person name="Grigoriev I.V."/>
            <person name="Hibbett D.S."/>
        </authorList>
    </citation>
    <scope>NUCLEOTIDE SEQUENCE [LARGE SCALE GENOMIC DNA]</scope>
    <source>
        <strain evidence="10 11">DJM-731 SS1</strain>
    </source>
</reference>
<evidence type="ECO:0000256" key="6">
    <source>
        <dbReference type="ARBA" id="ARBA00023016"/>
    </source>
</evidence>
<dbReference type="OMA" id="INAWRCR"/>
<dbReference type="Pfam" id="PF05773">
    <property type="entry name" value="RWD"/>
    <property type="match status" value="1"/>
</dbReference>
<organism evidence="10 11">
    <name type="scientific">Dacryopinax primogenitus (strain DJM 731)</name>
    <name type="common">Brown rot fungus</name>
    <dbReference type="NCBI Taxonomy" id="1858805"/>
    <lineage>
        <taxon>Eukaryota</taxon>
        <taxon>Fungi</taxon>
        <taxon>Dikarya</taxon>
        <taxon>Basidiomycota</taxon>
        <taxon>Agaricomycotina</taxon>
        <taxon>Dacrymycetes</taxon>
        <taxon>Dacrymycetales</taxon>
        <taxon>Dacrymycetaceae</taxon>
        <taxon>Dacryopinax</taxon>
    </lineage>
</organism>
<dbReference type="InterPro" id="IPR016135">
    <property type="entry name" value="UBQ-conjugating_enzyme/RWD"/>
</dbReference>
<evidence type="ECO:0000256" key="8">
    <source>
        <dbReference type="SAM" id="Phobius"/>
    </source>
</evidence>
<proteinExistence type="inferred from homology"/>
<dbReference type="AlphaFoldDB" id="M5GBG0"/>
<feature type="transmembrane region" description="Helical" evidence="8">
    <location>
        <begin position="293"/>
        <end position="312"/>
    </location>
</feature>